<dbReference type="PANTHER" id="PTHR16305:SF28">
    <property type="entry name" value="GUANYLATE CYCLASE DOMAIN-CONTAINING PROTEIN"/>
    <property type="match status" value="1"/>
</dbReference>
<organism evidence="4">
    <name type="scientific">marine sediment metagenome</name>
    <dbReference type="NCBI Taxonomy" id="412755"/>
    <lineage>
        <taxon>unclassified sequences</taxon>
        <taxon>metagenomes</taxon>
        <taxon>ecological metagenomes</taxon>
    </lineage>
</organism>
<dbReference type="SUPFAM" id="SSF55073">
    <property type="entry name" value="Nucleotide cyclase"/>
    <property type="match status" value="1"/>
</dbReference>
<dbReference type="PANTHER" id="PTHR16305">
    <property type="entry name" value="TESTICULAR SOLUBLE ADENYLYL CYCLASE"/>
    <property type="match status" value="1"/>
</dbReference>
<dbReference type="InterPro" id="IPR027417">
    <property type="entry name" value="P-loop_NTPase"/>
</dbReference>
<reference evidence="4" key="1">
    <citation type="journal article" date="2015" name="Nature">
        <title>Complex archaea that bridge the gap between prokaryotes and eukaryotes.</title>
        <authorList>
            <person name="Spang A."/>
            <person name="Saw J.H."/>
            <person name="Jorgensen S.L."/>
            <person name="Zaremba-Niedzwiedzka K."/>
            <person name="Martijn J."/>
            <person name="Lind A.E."/>
            <person name="van Eijk R."/>
            <person name="Schleper C."/>
            <person name="Guy L."/>
            <person name="Ettema T.J."/>
        </authorList>
    </citation>
    <scope>NUCLEOTIDE SEQUENCE</scope>
</reference>
<dbReference type="SUPFAM" id="SSF52540">
    <property type="entry name" value="P-loop containing nucleoside triphosphate hydrolases"/>
    <property type="match status" value="1"/>
</dbReference>
<dbReference type="GO" id="GO:0035556">
    <property type="term" value="P:intracellular signal transduction"/>
    <property type="evidence" value="ECO:0007669"/>
    <property type="project" value="InterPro"/>
</dbReference>
<dbReference type="InterPro" id="IPR001054">
    <property type="entry name" value="A/G_cyclase"/>
</dbReference>
<comment type="caution">
    <text evidence="4">The sequence shown here is derived from an EMBL/GenBank/DDBJ whole genome shotgun (WGS) entry which is preliminary data.</text>
</comment>
<name>A0A0F9GVP4_9ZZZZ</name>
<keyword evidence="1" id="KW-0547">Nucleotide-binding</keyword>
<sequence length="636" mass="71848">MKCPKCQFDNREEVNFCEKCGDKMEFVCPNCGAKIPFDREFCGGCGFKLTQPVEPASKEPSFDEKLEKIQRYLPKGLTKKILSQKARIEGERKQVTVMFCDMEAFTALSEKLGIEEAYSIMDQVYEILIHKVHDYEGTVNEMTGDGIMALFGAPIALEDAPQRAIRSGLAIHREIAKFSDRIKQEIEGLPPLKMRVGIHTGPVVVGTLGNDLRVEFKAVGNTVNMASRIEGLADPGTIYVSEETFRLTEGLFRFEALGARAVKGKEEPIKIYRVIAPSTRKTRFDVSAEQGLTPFVGRERELGLLLDLFEQSKAGRGQAFSIMSEAGVGKSRLLYEFRKAVTNEDVTFLEGRCLSYSRGVTYHLFIDILKANFDIREGAGDSEIKEKVKRGLKVLNVDEALTLPYLLEFLSVKESGLDKILISPEAKKDRIMEAFKRIVLRGSEIRPLILAHEDLHWMDKSSEDLLKYLIESIPGARVLMIFTYRPEFVHTWGGKSFHSQVTLNRLSNRESIIMIINLLGTEDIESNLMELILEKTEGIPFFIDEFIRSLKDLKIIEREDNKYYLAKNIRDVIIPTTIQDVIMARVDSLPEAAKVVLQMGSVVGREFSHDLIKRVADLPEHEIISHISILKGSELI</sequence>
<dbReference type="Pfam" id="PF13191">
    <property type="entry name" value="AAA_16"/>
    <property type="match status" value="1"/>
</dbReference>
<gene>
    <name evidence="4" type="ORF">LCGC14_2137390</name>
</gene>
<dbReference type="AlphaFoldDB" id="A0A0F9GVP4"/>
<dbReference type="Pfam" id="PF00211">
    <property type="entry name" value="Guanylate_cyc"/>
    <property type="match status" value="1"/>
</dbReference>
<proteinExistence type="predicted"/>
<dbReference type="GO" id="GO:0009190">
    <property type="term" value="P:cyclic nucleotide biosynthetic process"/>
    <property type="evidence" value="ECO:0007669"/>
    <property type="project" value="InterPro"/>
</dbReference>
<dbReference type="InterPro" id="IPR029787">
    <property type="entry name" value="Nucleotide_cyclase"/>
</dbReference>
<dbReference type="EMBL" id="LAZR01026949">
    <property type="protein sequence ID" value="KKL67197.1"/>
    <property type="molecule type" value="Genomic_DNA"/>
</dbReference>
<dbReference type="Pfam" id="PF12773">
    <property type="entry name" value="DZR"/>
    <property type="match status" value="1"/>
</dbReference>
<evidence type="ECO:0000313" key="4">
    <source>
        <dbReference type="EMBL" id="KKL67197.1"/>
    </source>
</evidence>
<dbReference type="InterPro" id="IPR041664">
    <property type="entry name" value="AAA_16"/>
</dbReference>
<dbReference type="PROSITE" id="PS50125">
    <property type="entry name" value="GUANYLATE_CYCLASE_2"/>
    <property type="match status" value="1"/>
</dbReference>
<evidence type="ECO:0000256" key="1">
    <source>
        <dbReference type="ARBA" id="ARBA00022741"/>
    </source>
</evidence>
<evidence type="ECO:0000259" key="3">
    <source>
        <dbReference type="PROSITE" id="PS50125"/>
    </source>
</evidence>
<dbReference type="GO" id="GO:0004016">
    <property type="term" value="F:adenylate cyclase activity"/>
    <property type="evidence" value="ECO:0007669"/>
    <property type="project" value="TreeGrafter"/>
</dbReference>
<evidence type="ECO:0000256" key="2">
    <source>
        <dbReference type="ARBA" id="ARBA00022840"/>
    </source>
</evidence>
<dbReference type="GO" id="GO:0005524">
    <property type="term" value="F:ATP binding"/>
    <property type="evidence" value="ECO:0007669"/>
    <property type="project" value="UniProtKB-KW"/>
</dbReference>
<dbReference type="Gene3D" id="3.40.50.300">
    <property type="entry name" value="P-loop containing nucleotide triphosphate hydrolases"/>
    <property type="match status" value="1"/>
</dbReference>
<accession>A0A0F9GVP4</accession>
<feature type="domain" description="Guanylate cyclase" evidence="3">
    <location>
        <begin position="96"/>
        <end position="230"/>
    </location>
</feature>
<dbReference type="InterPro" id="IPR025874">
    <property type="entry name" value="DZR"/>
</dbReference>
<dbReference type="SMART" id="SM00044">
    <property type="entry name" value="CYCc"/>
    <property type="match status" value="1"/>
</dbReference>
<keyword evidence="2" id="KW-0067">ATP-binding</keyword>
<dbReference type="CDD" id="cd07302">
    <property type="entry name" value="CHD"/>
    <property type="match status" value="1"/>
</dbReference>
<dbReference type="Gene3D" id="3.30.70.1230">
    <property type="entry name" value="Nucleotide cyclase"/>
    <property type="match status" value="1"/>
</dbReference>
<protein>
    <recommendedName>
        <fullName evidence="3">Guanylate cyclase domain-containing protein</fullName>
    </recommendedName>
</protein>
<dbReference type="GO" id="GO:0005737">
    <property type="term" value="C:cytoplasm"/>
    <property type="evidence" value="ECO:0007669"/>
    <property type="project" value="TreeGrafter"/>
</dbReference>
<feature type="non-terminal residue" evidence="4">
    <location>
        <position position="636"/>
    </location>
</feature>